<dbReference type="Proteomes" id="UP000466104">
    <property type="component" value="Unassembled WGS sequence"/>
</dbReference>
<feature type="transmembrane region" description="Helical" evidence="5">
    <location>
        <begin position="398"/>
        <end position="419"/>
    </location>
</feature>
<dbReference type="InterPro" id="IPR051533">
    <property type="entry name" value="WaaL-like"/>
</dbReference>
<protein>
    <submittedName>
        <fullName evidence="7">O-antigen ligase family protein</fullName>
    </submittedName>
</protein>
<feature type="transmembrane region" description="Helical" evidence="5">
    <location>
        <begin position="363"/>
        <end position="391"/>
    </location>
</feature>
<sequence>MTSIFRLHGSHDASSIVTSLRSVAPTQWFSGAAEVVVACLFVTCTFVTVTRPIFDNGACQLMLPLFAVAALVLEALCIVRDVRGIPAPCEWSRSLTLITCSFFAMLAWAAVSIPFHDHVIYDYSMGITRGLPLYALVMPLAEATVTLLVAVFACRLIAVSNVEGALWRLSMLMAIVNPIDLVREYAEGNTTGWRVSTKLGGAAIGHVVVLLALAVAVDAAMRNRHRIASSMAAVSHLACIAVSGSRAGIISVALFVVGVVLFRRSRRTRKQWAITAASTIVASGVAIWIVSRARTGSLVDPARARTWALAGRVMMDSPNHFLLGTGYGMIWPWFAVESTFMPESSHGLRLTHYGYTLPHAHNLIIQVAGELGVVGLVFLFVCLGTVIAVCVKGIRGGYTVVSLGVLATMVAFLMDTYLIKNFPVALFWWFFTLALCRLVTAGDVTVAANSGHREDQPTE</sequence>
<evidence type="ECO:0000256" key="1">
    <source>
        <dbReference type="ARBA" id="ARBA00004141"/>
    </source>
</evidence>
<evidence type="ECO:0000256" key="5">
    <source>
        <dbReference type="SAM" id="Phobius"/>
    </source>
</evidence>
<dbReference type="RefSeq" id="WP_154561376.1">
    <property type="nucleotide sequence ID" value="NZ_VUMG01000001.1"/>
</dbReference>
<evidence type="ECO:0000259" key="6">
    <source>
        <dbReference type="Pfam" id="PF04932"/>
    </source>
</evidence>
<dbReference type="EMBL" id="VUMG01000001">
    <property type="protein sequence ID" value="MSS44790.1"/>
    <property type="molecule type" value="Genomic_DNA"/>
</dbReference>
<dbReference type="AlphaFoldDB" id="A0A7K0J4C4"/>
<evidence type="ECO:0000256" key="3">
    <source>
        <dbReference type="ARBA" id="ARBA00022989"/>
    </source>
</evidence>
<evidence type="ECO:0000313" key="8">
    <source>
        <dbReference type="Proteomes" id="UP000466104"/>
    </source>
</evidence>
<comment type="subcellular location">
    <subcellularLocation>
        <location evidence="1">Membrane</location>
        <topology evidence="1">Multi-pass membrane protein</topology>
    </subcellularLocation>
</comment>
<dbReference type="PANTHER" id="PTHR37422:SF23">
    <property type="entry name" value="TEICHURONIC ACID BIOSYNTHESIS PROTEIN TUAE"/>
    <property type="match status" value="1"/>
</dbReference>
<feature type="transmembrane region" description="Helical" evidence="5">
    <location>
        <begin position="233"/>
        <end position="260"/>
    </location>
</feature>
<dbReference type="Pfam" id="PF04932">
    <property type="entry name" value="Wzy_C"/>
    <property type="match status" value="1"/>
</dbReference>
<feature type="transmembrane region" description="Helical" evidence="5">
    <location>
        <begin position="131"/>
        <end position="153"/>
    </location>
</feature>
<evidence type="ECO:0000313" key="7">
    <source>
        <dbReference type="EMBL" id="MSS44790.1"/>
    </source>
</evidence>
<keyword evidence="7" id="KW-0436">Ligase</keyword>
<dbReference type="InterPro" id="IPR007016">
    <property type="entry name" value="O-antigen_ligase-rel_domated"/>
</dbReference>
<gene>
    <name evidence="7" type="ORF">FYJ43_01695</name>
</gene>
<dbReference type="GO" id="GO:0016020">
    <property type="term" value="C:membrane"/>
    <property type="evidence" value="ECO:0007669"/>
    <property type="project" value="UniProtKB-SubCell"/>
</dbReference>
<dbReference type="GO" id="GO:0016874">
    <property type="term" value="F:ligase activity"/>
    <property type="evidence" value="ECO:0007669"/>
    <property type="project" value="UniProtKB-KW"/>
</dbReference>
<feature type="transmembrane region" description="Helical" evidence="5">
    <location>
        <begin position="202"/>
        <end position="221"/>
    </location>
</feature>
<feature type="transmembrane region" description="Helical" evidence="5">
    <location>
        <begin position="61"/>
        <end position="79"/>
    </location>
</feature>
<feature type="transmembrane region" description="Helical" evidence="5">
    <location>
        <begin position="425"/>
        <end position="446"/>
    </location>
</feature>
<comment type="caution">
    <text evidence="7">The sequence shown here is derived from an EMBL/GenBank/DDBJ whole genome shotgun (WGS) entry which is preliminary data.</text>
</comment>
<keyword evidence="4 5" id="KW-0472">Membrane</keyword>
<accession>A0A7K0J4C4</accession>
<evidence type="ECO:0000256" key="2">
    <source>
        <dbReference type="ARBA" id="ARBA00022692"/>
    </source>
</evidence>
<evidence type="ECO:0000256" key="4">
    <source>
        <dbReference type="ARBA" id="ARBA00023136"/>
    </source>
</evidence>
<keyword evidence="3 5" id="KW-1133">Transmembrane helix</keyword>
<keyword evidence="2 5" id="KW-0812">Transmembrane</keyword>
<name>A0A7K0J4C4_9ACTN</name>
<keyword evidence="8" id="KW-1185">Reference proteome</keyword>
<dbReference type="PANTHER" id="PTHR37422">
    <property type="entry name" value="TEICHURONIC ACID BIOSYNTHESIS PROTEIN TUAE"/>
    <property type="match status" value="1"/>
</dbReference>
<feature type="transmembrane region" description="Helical" evidence="5">
    <location>
        <begin position="28"/>
        <end position="49"/>
    </location>
</feature>
<organism evidence="7 8">
    <name type="scientific">Cutibacterium porci</name>
    <dbReference type="NCBI Taxonomy" id="2605781"/>
    <lineage>
        <taxon>Bacteria</taxon>
        <taxon>Bacillati</taxon>
        <taxon>Actinomycetota</taxon>
        <taxon>Actinomycetes</taxon>
        <taxon>Propionibacteriales</taxon>
        <taxon>Propionibacteriaceae</taxon>
        <taxon>Cutibacterium</taxon>
    </lineage>
</organism>
<feature type="transmembrane region" description="Helical" evidence="5">
    <location>
        <begin position="91"/>
        <end position="111"/>
    </location>
</feature>
<proteinExistence type="predicted"/>
<feature type="transmembrane region" description="Helical" evidence="5">
    <location>
        <begin position="272"/>
        <end position="290"/>
    </location>
</feature>
<reference evidence="7 8" key="1">
    <citation type="submission" date="2019-08" db="EMBL/GenBank/DDBJ databases">
        <title>In-depth cultivation of the pig gut microbiome towards novel bacterial diversity and tailored functional studies.</title>
        <authorList>
            <person name="Wylensek D."/>
            <person name="Hitch T.C.A."/>
            <person name="Clavel T."/>
        </authorList>
    </citation>
    <scope>NUCLEOTIDE SEQUENCE [LARGE SCALE GENOMIC DNA]</scope>
    <source>
        <strain evidence="7 8">WCA-380-WT-3A</strain>
    </source>
</reference>
<feature type="domain" description="O-antigen ligase-related" evidence="6">
    <location>
        <begin position="233"/>
        <end position="380"/>
    </location>
</feature>